<keyword evidence="1" id="KW-0472">Membrane</keyword>
<name>A0A0F9FCC2_9ZZZZ</name>
<comment type="caution">
    <text evidence="2">The sequence shown here is derived from an EMBL/GenBank/DDBJ whole genome shotgun (WGS) entry which is preliminary data.</text>
</comment>
<gene>
    <name evidence="2" type="ORF">LCGC14_2322210</name>
</gene>
<feature type="transmembrane region" description="Helical" evidence="1">
    <location>
        <begin position="16"/>
        <end position="33"/>
    </location>
</feature>
<feature type="non-terminal residue" evidence="2">
    <location>
        <position position="34"/>
    </location>
</feature>
<evidence type="ECO:0000313" key="2">
    <source>
        <dbReference type="EMBL" id="KKL48772.1"/>
    </source>
</evidence>
<protein>
    <submittedName>
        <fullName evidence="2">Uncharacterized protein</fullName>
    </submittedName>
</protein>
<proteinExistence type="predicted"/>
<keyword evidence="1" id="KW-1133">Transmembrane helix</keyword>
<sequence length="34" mass="3833">MKEENSLLDYWNKLPLGIKILSIVVFVIAITSLA</sequence>
<accession>A0A0F9FCC2</accession>
<dbReference type="AlphaFoldDB" id="A0A0F9FCC2"/>
<dbReference type="EMBL" id="LAZR01033199">
    <property type="protein sequence ID" value="KKL48772.1"/>
    <property type="molecule type" value="Genomic_DNA"/>
</dbReference>
<keyword evidence="1" id="KW-0812">Transmembrane</keyword>
<reference evidence="2" key="1">
    <citation type="journal article" date="2015" name="Nature">
        <title>Complex archaea that bridge the gap between prokaryotes and eukaryotes.</title>
        <authorList>
            <person name="Spang A."/>
            <person name="Saw J.H."/>
            <person name="Jorgensen S.L."/>
            <person name="Zaremba-Niedzwiedzka K."/>
            <person name="Martijn J."/>
            <person name="Lind A.E."/>
            <person name="van Eijk R."/>
            <person name="Schleper C."/>
            <person name="Guy L."/>
            <person name="Ettema T.J."/>
        </authorList>
    </citation>
    <scope>NUCLEOTIDE SEQUENCE</scope>
</reference>
<evidence type="ECO:0000256" key="1">
    <source>
        <dbReference type="SAM" id="Phobius"/>
    </source>
</evidence>
<organism evidence="2">
    <name type="scientific">marine sediment metagenome</name>
    <dbReference type="NCBI Taxonomy" id="412755"/>
    <lineage>
        <taxon>unclassified sequences</taxon>
        <taxon>metagenomes</taxon>
        <taxon>ecological metagenomes</taxon>
    </lineage>
</organism>